<evidence type="ECO:0000313" key="2">
    <source>
        <dbReference type="EMBL" id="ADC64091.1"/>
    </source>
</evidence>
<dbReference type="HOGENOM" id="CLU_504946_0_0_6"/>
<name>D3RW79_ALLVD</name>
<dbReference type="AlphaFoldDB" id="D3RW79"/>
<organism evidence="2 3">
    <name type="scientific">Allochromatium vinosum (strain ATCC 17899 / DSM 180 / NBRC 103801 / NCIMB 10441 / D)</name>
    <name type="common">Chromatium vinosum</name>
    <dbReference type="NCBI Taxonomy" id="572477"/>
    <lineage>
        <taxon>Bacteria</taxon>
        <taxon>Pseudomonadati</taxon>
        <taxon>Pseudomonadota</taxon>
        <taxon>Gammaproteobacteria</taxon>
        <taxon>Chromatiales</taxon>
        <taxon>Chromatiaceae</taxon>
        <taxon>Allochromatium</taxon>
    </lineage>
</organism>
<feature type="transmembrane region" description="Helical" evidence="1">
    <location>
        <begin position="148"/>
        <end position="167"/>
    </location>
</feature>
<dbReference type="EMBL" id="CP001897">
    <property type="protein sequence ID" value="ADC64091.1"/>
    <property type="molecule type" value="Genomic_DNA"/>
</dbReference>
<dbReference type="KEGG" id="alv:Alvin_3194"/>
<protein>
    <submittedName>
        <fullName evidence="2">Uncharacterized protein</fullName>
    </submittedName>
</protein>
<gene>
    <name evidence="2" type="ordered locus">Alvin_3194</name>
</gene>
<reference evidence="2 3" key="1">
    <citation type="journal article" date="2011" name="Stand. Genomic Sci.">
        <title>Complete genome sequence of Allochromatium vinosum DSM 180(T).</title>
        <authorList>
            <person name="Weissgerber T."/>
            <person name="Zigann R."/>
            <person name="Bruce D."/>
            <person name="Chang Y.J."/>
            <person name="Detter J.C."/>
            <person name="Han C."/>
            <person name="Hauser L."/>
            <person name="Jeffries C.D."/>
            <person name="Land M."/>
            <person name="Munk A.C."/>
            <person name="Tapia R."/>
            <person name="Dahl C."/>
        </authorList>
    </citation>
    <scope>NUCLEOTIDE SEQUENCE [LARGE SCALE GENOMIC DNA]</scope>
    <source>
        <strain evidence="3">ATCC 17899 / DSM 180 / NBRC 103801 / NCIMB 10441 / D</strain>
        <plasmid evidence="3">Plasmid pALVIN01</plasmid>
    </source>
</reference>
<evidence type="ECO:0000313" key="3">
    <source>
        <dbReference type="Proteomes" id="UP000001441"/>
    </source>
</evidence>
<accession>D3RW79</accession>
<sequence>MHRQAALCKLLPTAGSSFPDGRGNRAPRFPVSVSPSSASSFRRPVHRVLIGADAPPVTAEDSIGRTNRKLAVSLPASFRQLAPQTGRQGGVSACCRASCQRVLSRIGLGGPVGLAGSGWSRCPAGWLAVVWSVWLPLPFCVLFSPFSLFFLLFLSFCVQIVVCAGGWSPGSGLRGVSRVFPASAFLCWSFVRRLLPRAGVPWCRSWWSARLRSVVACAGRLRLGVRVPSLAGPCFLALLLRCCGRGWLRRAWPGCCVRVRVGLVGRRVAGRAPLPWGVRRGLGRLGAGRRAAVASARAAVARRARRRLVPLALVGRFPGRPLGVALSPWGCPVSQLSLFPSLSPSVPPVWAFGGARSLSPSASALASSVALAVLRSGAGLSVGCCVGADSVVLAAAVSAGLAPRLSVFSAFGPLGSGSPAGVCSLSAVAQVRRAVLSGASLRSWAGGGPSVPLSVRLAARTGAVGAAASSGAVVFLSASSRGSLSLARSVAARGLPVVAFPSSPGASLPLLSPRGRWLPLASAPASLSLFHSFPGFFWE</sequence>
<keyword evidence="3" id="KW-1185">Reference proteome</keyword>
<keyword evidence="1" id="KW-0472">Membrane</keyword>
<keyword evidence="1" id="KW-0812">Transmembrane</keyword>
<evidence type="ECO:0000256" key="1">
    <source>
        <dbReference type="SAM" id="Phobius"/>
    </source>
</evidence>
<proteinExistence type="predicted"/>
<dbReference type="Proteomes" id="UP000001441">
    <property type="component" value="Plasmid pALVIN01"/>
</dbReference>
<geneLocation type="plasmid" evidence="2 3">
    <name>pALVIN01</name>
</geneLocation>
<keyword evidence="1" id="KW-1133">Transmembrane helix</keyword>
<feature type="transmembrane region" description="Helical" evidence="1">
    <location>
        <begin position="124"/>
        <end position="143"/>
    </location>
</feature>
<keyword evidence="2" id="KW-0614">Plasmid</keyword>